<evidence type="ECO:0000256" key="1">
    <source>
        <dbReference type="SAM" id="MobiDB-lite"/>
    </source>
</evidence>
<sequence length="243" mass="25952">MSALVGYETSSEEEETATGASKPASTVETSAAPTSTTIESNLSNGTDVNTPAGRFSEPATVGPLLGPSAPLNGDMINAESPLQAFEDMSERDTIRHLTQASIPMTSIPPSPPGSPDPAANARFARFLELKAKGVHFNEDLAKKSSFLNPALLAAMMARAGIDEEDQYNTSLPLDLWSPKGFPEWAYKEELHKAQQTIRDKEVAEKKALSAAGKRAIEFAPSGGNSGDSSSRSTPSYQKKRRRP</sequence>
<feature type="compositionally biased region" description="Low complexity" evidence="1">
    <location>
        <begin position="226"/>
        <end position="235"/>
    </location>
</feature>
<dbReference type="Proteomes" id="UP000606974">
    <property type="component" value="Unassembled WGS sequence"/>
</dbReference>
<evidence type="ECO:0000313" key="3">
    <source>
        <dbReference type="Proteomes" id="UP000606974"/>
    </source>
</evidence>
<feature type="region of interest" description="Disordered" evidence="1">
    <location>
        <begin position="214"/>
        <end position="243"/>
    </location>
</feature>
<dbReference type="PANTHER" id="PTHR13464">
    <property type="entry name" value="TRANSCRIPTIONAL REGULATOR PROTEIN HCNGP"/>
    <property type="match status" value="1"/>
</dbReference>
<keyword evidence="3" id="KW-1185">Reference proteome</keyword>
<reference evidence="2" key="1">
    <citation type="submission" date="2020-02" db="EMBL/GenBank/DDBJ databases">
        <authorList>
            <person name="Palmer J.M."/>
        </authorList>
    </citation>
    <scope>NUCLEOTIDE SEQUENCE</scope>
    <source>
        <strain evidence="2">EPUS1.4</strain>
        <tissue evidence="2">Thallus</tissue>
    </source>
</reference>
<comment type="caution">
    <text evidence="2">The sequence shown here is derived from an EMBL/GenBank/DDBJ whole genome shotgun (WGS) entry which is preliminary data.</text>
</comment>
<feature type="compositionally biased region" description="Polar residues" evidence="1">
    <location>
        <begin position="23"/>
        <end position="49"/>
    </location>
</feature>
<dbReference type="Pfam" id="PF07818">
    <property type="entry name" value="HCNGP"/>
    <property type="match status" value="1"/>
</dbReference>
<dbReference type="GO" id="GO:0006355">
    <property type="term" value="P:regulation of DNA-templated transcription"/>
    <property type="evidence" value="ECO:0007669"/>
    <property type="project" value="InterPro"/>
</dbReference>
<protein>
    <recommendedName>
        <fullName evidence="4">HCNGP-like protein</fullName>
    </recommendedName>
</protein>
<accession>A0A8H7E679</accession>
<dbReference type="PANTHER" id="PTHR13464:SF0">
    <property type="entry name" value="SAP30-BINDING PROTEIN"/>
    <property type="match status" value="1"/>
</dbReference>
<dbReference type="OrthoDB" id="1714508at2759"/>
<evidence type="ECO:0008006" key="4">
    <source>
        <dbReference type="Google" id="ProtNLM"/>
    </source>
</evidence>
<evidence type="ECO:0000313" key="2">
    <source>
        <dbReference type="EMBL" id="KAF7509698.1"/>
    </source>
</evidence>
<dbReference type="GO" id="GO:0005634">
    <property type="term" value="C:nucleus"/>
    <property type="evidence" value="ECO:0007669"/>
    <property type="project" value="TreeGrafter"/>
</dbReference>
<gene>
    <name evidence="2" type="ORF">GJ744_007569</name>
</gene>
<proteinExistence type="predicted"/>
<dbReference type="AlphaFoldDB" id="A0A8H7E679"/>
<dbReference type="InterPro" id="IPR012479">
    <property type="entry name" value="SAP30BP"/>
</dbReference>
<dbReference type="EMBL" id="JAACFV010000038">
    <property type="protein sequence ID" value="KAF7509698.1"/>
    <property type="molecule type" value="Genomic_DNA"/>
</dbReference>
<organism evidence="2 3">
    <name type="scientific">Endocarpon pusillum</name>
    <dbReference type="NCBI Taxonomy" id="364733"/>
    <lineage>
        <taxon>Eukaryota</taxon>
        <taxon>Fungi</taxon>
        <taxon>Dikarya</taxon>
        <taxon>Ascomycota</taxon>
        <taxon>Pezizomycotina</taxon>
        <taxon>Eurotiomycetes</taxon>
        <taxon>Chaetothyriomycetidae</taxon>
        <taxon>Verrucariales</taxon>
        <taxon>Verrucariaceae</taxon>
        <taxon>Endocarpon</taxon>
    </lineage>
</organism>
<feature type="region of interest" description="Disordered" evidence="1">
    <location>
        <begin position="1"/>
        <end position="74"/>
    </location>
</feature>
<name>A0A8H7E679_9EURO</name>